<comment type="caution">
    <text evidence="1">The sequence shown here is derived from an EMBL/GenBank/DDBJ whole genome shotgun (WGS) entry which is preliminary data.</text>
</comment>
<gene>
    <name evidence="1" type="ORF">C3K47_15245</name>
</gene>
<dbReference type="AlphaFoldDB" id="A0A2S4ZYI9"/>
<evidence type="ECO:0000313" key="1">
    <source>
        <dbReference type="EMBL" id="POY35414.1"/>
    </source>
</evidence>
<dbReference type="OrthoDB" id="752592at2"/>
<dbReference type="RefSeq" id="WP_103790019.1">
    <property type="nucleotide sequence ID" value="NZ_PQVF01000011.1"/>
</dbReference>
<evidence type="ECO:0008006" key="3">
    <source>
        <dbReference type="Google" id="ProtNLM"/>
    </source>
</evidence>
<organism evidence="1 2">
    <name type="scientific">Solitalea longa</name>
    <dbReference type="NCBI Taxonomy" id="2079460"/>
    <lineage>
        <taxon>Bacteria</taxon>
        <taxon>Pseudomonadati</taxon>
        <taxon>Bacteroidota</taxon>
        <taxon>Sphingobacteriia</taxon>
        <taxon>Sphingobacteriales</taxon>
        <taxon>Sphingobacteriaceae</taxon>
        <taxon>Solitalea</taxon>
    </lineage>
</organism>
<dbReference type="EMBL" id="PQVF01000011">
    <property type="protein sequence ID" value="POY35414.1"/>
    <property type="molecule type" value="Genomic_DNA"/>
</dbReference>
<sequence length="228" mass="25706">MSNFKPVTIFIFLLFVSIAVKAQDISPYKFSLGLNVMSYNQQLPITGSDFNDNNYVANYINGLVFKVRNNLFLWRSGFQYNRYEDNNSTAECATCPQSTGKYETFRIGAGFEKEYFYGKVRPILGLDLFYYRSDYKGNSAVGTANEILLTNNRNGAGYSPFVGIKIFPVDFITLTATTSFAGIWYHESIKSEQVSTGIRTTTPGDYHYDSIFNPVAGLTITYNFGSQD</sequence>
<accession>A0A2S4ZYI9</accession>
<keyword evidence="2" id="KW-1185">Reference proteome</keyword>
<reference evidence="1 2" key="1">
    <citation type="submission" date="2018-01" db="EMBL/GenBank/DDBJ databases">
        <authorList>
            <person name="Gaut B.S."/>
            <person name="Morton B.R."/>
            <person name="Clegg M.T."/>
            <person name="Duvall M.R."/>
        </authorList>
    </citation>
    <scope>NUCLEOTIDE SEQUENCE [LARGE SCALE GENOMIC DNA]</scope>
    <source>
        <strain evidence="1 2">HR-AV</strain>
    </source>
</reference>
<proteinExistence type="predicted"/>
<dbReference type="Proteomes" id="UP000236893">
    <property type="component" value="Unassembled WGS sequence"/>
</dbReference>
<protein>
    <recommendedName>
        <fullName evidence="3">Outer membrane protein beta-barrel domain-containing protein</fullName>
    </recommendedName>
</protein>
<name>A0A2S4ZYI9_9SPHI</name>
<evidence type="ECO:0000313" key="2">
    <source>
        <dbReference type="Proteomes" id="UP000236893"/>
    </source>
</evidence>